<dbReference type="Proteomes" id="UP001642484">
    <property type="component" value="Unassembled WGS sequence"/>
</dbReference>
<feature type="region of interest" description="Disordered" evidence="3">
    <location>
        <begin position="869"/>
        <end position="889"/>
    </location>
</feature>
<reference evidence="5 6" key="1">
    <citation type="submission" date="2024-02" db="EMBL/GenBank/DDBJ databases">
        <authorList>
            <person name="Chen Y."/>
            <person name="Shah S."/>
            <person name="Dougan E. K."/>
            <person name="Thang M."/>
            <person name="Chan C."/>
        </authorList>
    </citation>
    <scope>NUCLEOTIDE SEQUENCE [LARGE SCALE GENOMIC DNA]</scope>
</reference>
<feature type="domain" description="RCC1-like" evidence="4">
    <location>
        <begin position="461"/>
        <end position="796"/>
    </location>
</feature>
<feature type="repeat" description="RCC1" evidence="2">
    <location>
        <begin position="767"/>
        <end position="844"/>
    </location>
</feature>
<proteinExistence type="predicted"/>
<feature type="repeat" description="RCC1" evidence="2">
    <location>
        <begin position="600"/>
        <end position="652"/>
    </location>
</feature>
<feature type="repeat" description="RCC1" evidence="2">
    <location>
        <begin position="494"/>
        <end position="549"/>
    </location>
</feature>
<keyword evidence="1" id="KW-0677">Repeat</keyword>
<dbReference type="InterPro" id="IPR051210">
    <property type="entry name" value="Ub_ligase/GEF_domain"/>
</dbReference>
<protein>
    <recommendedName>
        <fullName evidence="4">RCC1-like domain-containing protein</fullName>
    </recommendedName>
</protein>
<feature type="repeat" description="RCC1" evidence="2">
    <location>
        <begin position="413"/>
        <end position="494"/>
    </location>
</feature>
<evidence type="ECO:0000256" key="2">
    <source>
        <dbReference type="PROSITE-ProRule" id="PRU00235"/>
    </source>
</evidence>
<evidence type="ECO:0000259" key="4">
    <source>
        <dbReference type="Pfam" id="PF25390"/>
    </source>
</evidence>
<feature type="repeat" description="RCC1" evidence="2">
    <location>
        <begin position="107"/>
        <end position="201"/>
    </location>
</feature>
<dbReference type="EMBL" id="CAXAMN010003670">
    <property type="protein sequence ID" value="CAK9005695.1"/>
    <property type="molecule type" value="Genomic_DNA"/>
</dbReference>
<gene>
    <name evidence="5" type="ORF">CCMP2556_LOCUS8165</name>
</gene>
<feature type="domain" description="RCC1-like" evidence="4">
    <location>
        <begin position="70"/>
        <end position="446"/>
    </location>
</feature>
<comment type="caution">
    <text evidence="5">The sequence shown here is derived from an EMBL/GenBank/DDBJ whole genome shotgun (WGS) entry which is preliminary data.</text>
</comment>
<dbReference type="PANTHER" id="PTHR22870:SF408">
    <property type="entry name" value="OS09G0560450 PROTEIN"/>
    <property type="match status" value="1"/>
</dbReference>
<feature type="region of interest" description="Disordered" evidence="3">
    <location>
        <begin position="447"/>
        <end position="470"/>
    </location>
</feature>
<evidence type="ECO:0000256" key="1">
    <source>
        <dbReference type="ARBA" id="ARBA00022737"/>
    </source>
</evidence>
<dbReference type="Pfam" id="PF25390">
    <property type="entry name" value="WD40_RLD"/>
    <property type="match status" value="2"/>
</dbReference>
<dbReference type="SUPFAM" id="SSF50985">
    <property type="entry name" value="RCC1/BLIP-II"/>
    <property type="match status" value="3"/>
</dbReference>
<dbReference type="InterPro" id="IPR058923">
    <property type="entry name" value="RCC1-like_dom"/>
</dbReference>
<sequence>MSLPFVEPSHLAAGFYQSLVLSEEENEEGTVATCYSFGAQRNSLQCIFTPSEGQAQELEAPGSSGKGSGYQAEPFVLEQFKDMNIVQVSCGGNHSCVLEKRPGEDGGDVWIWGLGNGGRLGLERPKSKSELQEILQNQTTKSSSNVNDMAEFLSNKSFVQSLTRNASSKKWSLHKAVKVKFGAKIASISCGTDYTLALSEDGRIYAWGIGSYGNLGTGKICDQWSPALVQMPQDQLCCQVAAGTKHSMALSTQGEMFSWGHGGHGRLGHGVGCEAALCPTKIVPSSGTALRFRFVAVGEAHSAAIDSLGQVWCWGAGSFGRCGHGEEADFLSPKIVTQMIGKSCSSIALGVCHSLALTLRGRIWSWGGFLYTGHGENDDIESARELDDDELKNAFIVEIAAGRFHSLALSSSGDLFSWGSGSLGRLGLGNSLASDLKTSDQPTPIQIYRNGQPLLGGSSKTKGPKDSRLSEHGDLYSQLQIACGGMHSATVEKDSCWLWGHGEYGQNGNNVGDLWKPTLLSAIDPISRLKIKVHTVALGMEHCLMISTNWELYSWGRNHRGQLGLGTTSDTSEPTFVAALPKTVSVACGEDHSAGITPGGEVFTWGNAESGKLGHGSSMIRSAMSFPKQINMEARVRTVRTGQNHTALIGNNGELLTFGAGWFGRLGHGDMHNQYTPKLVEHVLTDLSAALKESPRFLEVTCGSFHTCAVCEDQRHLWVFGRDYLVSEADHITSPLLFRQLGPDEEVVTVATGANHTLCVTRKGQMKKLWGWGDNSKGQLGLGLGAPEQVPPTLIHCKGWGTPGVGSRSRSEAEGTQSDTRETRAPSLMGISCGYAHSMAVTDAGEVWAWGLQSGGRLALKTPFEGKTCPIPQRVHPSWKERPPASSVS</sequence>
<dbReference type="PROSITE" id="PS50012">
    <property type="entry name" value="RCC1_3"/>
    <property type="match status" value="11"/>
</dbReference>
<organism evidence="5 6">
    <name type="scientific">Durusdinium trenchii</name>
    <dbReference type="NCBI Taxonomy" id="1381693"/>
    <lineage>
        <taxon>Eukaryota</taxon>
        <taxon>Sar</taxon>
        <taxon>Alveolata</taxon>
        <taxon>Dinophyceae</taxon>
        <taxon>Suessiales</taxon>
        <taxon>Symbiodiniaceae</taxon>
        <taxon>Durusdinium</taxon>
    </lineage>
</organism>
<dbReference type="PRINTS" id="PR00633">
    <property type="entry name" value="RCCNDNSATION"/>
</dbReference>
<feature type="repeat" description="RCC1" evidence="2">
    <location>
        <begin position="254"/>
        <end position="308"/>
    </location>
</feature>
<feature type="repeat" description="RCC1" evidence="2">
    <location>
        <begin position="361"/>
        <end position="412"/>
    </location>
</feature>
<dbReference type="InterPro" id="IPR009091">
    <property type="entry name" value="RCC1/BLIP-II"/>
</dbReference>
<evidence type="ECO:0000313" key="5">
    <source>
        <dbReference type="EMBL" id="CAK9005695.1"/>
    </source>
</evidence>
<feature type="compositionally biased region" description="Basic and acidic residues" evidence="3">
    <location>
        <begin position="809"/>
        <end position="824"/>
    </location>
</feature>
<feature type="repeat" description="RCC1" evidence="2">
    <location>
        <begin position="653"/>
        <end position="713"/>
    </location>
</feature>
<feature type="region of interest" description="Disordered" evidence="3">
    <location>
        <begin position="800"/>
        <end position="825"/>
    </location>
</feature>
<evidence type="ECO:0000313" key="6">
    <source>
        <dbReference type="Proteomes" id="UP001642484"/>
    </source>
</evidence>
<keyword evidence="6" id="KW-1185">Reference proteome</keyword>
<evidence type="ECO:0000256" key="3">
    <source>
        <dbReference type="SAM" id="MobiDB-lite"/>
    </source>
</evidence>
<dbReference type="Gene3D" id="2.130.10.30">
    <property type="entry name" value="Regulator of chromosome condensation 1/beta-lactamase-inhibitor protein II"/>
    <property type="match status" value="4"/>
</dbReference>
<feature type="repeat" description="RCC1" evidence="2">
    <location>
        <begin position="309"/>
        <end position="360"/>
    </location>
</feature>
<dbReference type="InterPro" id="IPR000408">
    <property type="entry name" value="Reg_chr_condens"/>
</dbReference>
<dbReference type="PROSITE" id="PS00626">
    <property type="entry name" value="RCC1_2"/>
    <property type="match status" value="4"/>
</dbReference>
<feature type="repeat" description="RCC1" evidence="2">
    <location>
        <begin position="550"/>
        <end position="599"/>
    </location>
</feature>
<accession>A0ABP0IUC8</accession>
<dbReference type="Pfam" id="PF13540">
    <property type="entry name" value="RCC1_2"/>
    <property type="match status" value="1"/>
</dbReference>
<name>A0ABP0IUC8_9DINO</name>
<feature type="repeat" description="RCC1" evidence="2">
    <location>
        <begin position="202"/>
        <end position="253"/>
    </location>
</feature>
<dbReference type="PANTHER" id="PTHR22870">
    <property type="entry name" value="REGULATOR OF CHROMOSOME CONDENSATION"/>
    <property type="match status" value="1"/>
</dbReference>